<name>A0A8S5TRZ0_9CAUD</name>
<evidence type="ECO:0000313" key="1">
    <source>
        <dbReference type="EMBL" id="DAF84982.1"/>
    </source>
</evidence>
<accession>A0A8S5TRZ0</accession>
<dbReference type="EMBL" id="BK015914">
    <property type="protein sequence ID" value="DAF84982.1"/>
    <property type="molecule type" value="Genomic_DNA"/>
</dbReference>
<protein>
    <submittedName>
        <fullName evidence="1">Uncharacterized protein</fullName>
    </submittedName>
</protein>
<organism evidence="1">
    <name type="scientific">Siphoviridae sp. ctEw721</name>
    <dbReference type="NCBI Taxonomy" id="2825400"/>
    <lineage>
        <taxon>Viruses</taxon>
        <taxon>Duplodnaviria</taxon>
        <taxon>Heunggongvirae</taxon>
        <taxon>Uroviricota</taxon>
        <taxon>Caudoviricetes</taxon>
    </lineage>
</organism>
<proteinExistence type="predicted"/>
<sequence length="42" mass="5215">MCYAIRSRVLFYLSYNKRKILLNKSNKKKEKRIKKRNNNIKI</sequence>
<reference evidence="1" key="1">
    <citation type="journal article" date="2021" name="Proc. Natl. Acad. Sci. U.S.A.">
        <title>A Catalog of Tens of Thousands of Viruses from Human Metagenomes Reveals Hidden Associations with Chronic Diseases.</title>
        <authorList>
            <person name="Tisza M.J."/>
            <person name="Buck C.B."/>
        </authorList>
    </citation>
    <scope>NUCLEOTIDE SEQUENCE</scope>
    <source>
        <strain evidence="1">CtEw721</strain>
    </source>
</reference>